<dbReference type="InterPro" id="IPR029058">
    <property type="entry name" value="AB_hydrolase_fold"/>
</dbReference>
<protein>
    <submittedName>
        <fullName evidence="2">Alpha/beta hydrolase</fullName>
    </submittedName>
</protein>
<feature type="domain" description="AB hydrolase-1" evidence="1">
    <location>
        <begin position="29"/>
        <end position="247"/>
    </location>
</feature>
<evidence type="ECO:0000313" key="2">
    <source>
        <dbReference type="EMBL" id="MEJ8570741.1"/>
    </source>
</evidence>
<keyword evidence="2" id="KW-0378">Hydrolase</keyword>
<dbReference type="PRINTS" id="PR00111">
    <property type="entry name" value="ABHYDROLASE"/>
</dbReference>
<proteinExistence type="predicted"/>
<evidence type="ECO:0000259" key="1">
    <source>
        <dbReference type="Pfam" id="PF12697"/>
    </source>
</evidence>
<gene>
    <name evidence="2" type="ORF">V3328_04610</name>
</gene>
<keyword evidence="3" id="KW-1185">Reference proteome</keyword>
<dbReference type="EMBL" id="JAZHOF010000002">
    <property type="protein sequence ID" value="MEJ8570741.1"/>
    <property type="molecule type" value="Genomic_DNA"/>
</dbReference>
<dbReference type="PANTHER" id="PTHR43798">
    <property type="entry name" value="MONOACYLGLYCEROL LIPASE"/>
    <property type="match status" value="1"/>
</dbReference>
<dbReference type="Gene3D" id="3.40.50.1820">
    <property type="entry name" value="alpha/beta hydrolase"/>
    <property type="match status" value="1"/>
</dbReference>
<name>A0AAW9RTD1_9HYPH</name>
<dbReference type="AlphaFoldDB" id="A0AAW9RTD1"/>
<organism evidence="2 3">
    <name type="scientific">Microbaculum marinum</name>
    <dbReference type="NCBI Taxonomy" id="1764581"/>
    <lineage>
        <taxon>Bacteria</taxon>
        <taxon>Pseudomonadati</taxon>
        <taxon>Pseudomonadota</taxon>
        <taxon>Alphaproteobacteria</taxon>
        <taxon>Hyphomicrobiales</taxon>
        <taxon>Tepidamorphaceae</taxon>
        <taxon>Microbaculum</taxon>
    </lineage>
</organism>
<evidence type="ECO:0000313" key="3">
    <source>
        <dbReference type="Proteomes" id="UP001378188"/>
    </source>
</evidence>
<dbReference type="SUPFAM" id="SSF53474">
    <property type="entry name" value="alpha/beta-Hydrolases"/>
    <property type="match status" value="1"/>
</dbReference>
<sequence>MSLISTARGDIAILRPDIAEAAQGGLPTILVHGSGGRADIWSPVLSLFTELDPIAIDLPGHGLSPGPLCRSVEDAADVVDAVRRALGLSRVAVVGHSLGGAIAQSYALEQSEHCAGIVIANSGCVFFVDREGLPRILDNWPVMMEHFARGQVSPRASQSMMEAARQLVMKRDPAVLTHDLELCAGFDSRDWVSKIQPACLIVTACEDQLTPFEHSTDLLARIPHAQFTAIGPAGHSIMLEHPIRFAGAIDSFFRELRESCTVNEEPA</sequence>
<dbReference type="GO" id="GO:0047372">
    <property type="term" value="F:monoacylglycerol lipase activity"/>
    <property type="evidence" value="ECO:0007669"/>
    <property type="project" value="TreeGrafter"/>
</dbReference>
<accession>A0AAW9RTD1</accession>
<dbReference type="Pfam" id="PF12697">
    <property type="entry name" value="Abhydrolase_6"/>
    <property type="match status" value="1"/>
</dbReference>
<dbReference type="Proteomes" id="UP001378188">
    <property type="component" value="Unassembled WGS sequence"/>
</dbReference>
<dbReference type="InterPro" id="IPR050266">
    <property type="entry name" value="AB_hydrolase_sf"/>
</dbReference>
<dbReference type="GO" id="GO:0016020">
    <property type="term" value="C:membrane"/>
    <property type="evidence" value="ECO:0007669"/>
    <property type="project" value="TreeGrafter"/>
</dbReference>
<reference evidence="2 3" key="1">
    <citation type="submission" date="2024-02" db="EMBL/GenBank/DDBJ databases">
        <title>Genome analysis and characterization of Microbaculum marinisediminis sp. nov., isolated from marine sediment.</title>
        <authorList>
            <person name="Du Z.-J."/>
            <person name="Ye Y.-Q."/>
            <person name="Zhang Z.-R."/>
            <person name="Yuan S.-M."/>
            <person name="Zhang X.-Y."/>
        </authorList>
    </citation>
    <scope>NUCLEOTIDE SEQUENCE [LARGE SCALE GENOMIC DNA]</scope>
    <source>
        <strain evidence="2 3">SDUM1044001</strain>
    </source>
</reference>
<dbReference type="RefSeq" id="WP_340328487.1">
    <property type="nucleotide sequence ID" value="NZ_JAZHOF010000002.1"/>
</dbReference>
<dbReference type="PANTHER" id="PTHR43798:SF5">
    <property type="entry name" value="MONOACYLGLYCEROL LIPASE ABHD6"/>
    <property type="match status" value="1"/>
</dbReference>
<comment type="caution">
    <text evidence="2">The sequence shown here is derived from an EMBL/GenBank/DDBJ whole genome shotgun (WGS) entry which is preliminary data.</text>
</comment>
<dbReference type="InterPro" id="IPR000073">
    <property type="entry name" value="AB_hydrolase_1"/>
</dbReference>
<dbReference type="GO" id="GO:0046464">
    <property type="term" value="P:acylglycerol catabolic process"/>
    <property type="evidence" value="ECO:0007669"/>
    <property type="project" value="TreeGrafter"/>
</dbReference>